<organism evidence="1 2">
    <name type="scientific">Pontibacillus chungwhensis</name>
    <dbReference type="NCBI Taxonomy" id="265426"/>
    <lineage>
        <taxon>Bacteria</taxon>
        <taxon>Bacillati</taxon>
        <taxon>Bacillota</taxon>
        <taxon>Bacilli</taxon>
        <taxon>Bacillales</taxon>
        <taxon>Bacillaceae</taxon>
        <taxon>Pontibacillus</taxon>
    </lineage>
</organism>
<dbReference type="EMBL" id="CP126446">
    <property type="protein sequence ID" value="WIF97829.1"/>
    <property type="molecule type" value="Genomic_DNA"/>
</dbReference>
<accession>A0ABY8UZ56</accession>
<protein>
    <submittedName>
        <fullName evidence="1">Protein phosphatase 2C domain-containing protein</fullName>
    </submittedName>
</protein>
<name>A0ABY8UZ56_9BACI</name>
<dbReference type="RefSeq" id="WP_231417787.1">
    <property type="nucleotide sequence ID" value="NZ_CP126446.1"/>
</dbReference>
<evidence type="ECO:0000313" key="1">
    <source>
        <dbReference type="EMBL" id="WIF97829.1"/>
    </source>
</evidence>
<sequence>MRHISSIYEKGSRPMNEDRVVLHEEADRYAVVDGATGIDGIPGELAASVLAQNMEQPPGEVELLSIVKVANETLGRKNVREYGGDASIADVPKEARSTCGIAAIQLNEDRTLSYVQTGDCMIFVQYKDGSIRALTYDHVAQFDDIALKRLEETRERASGGQLLNDAIFEQEIKPILLDNRRKLNTKEGYPILDGSEEALDFLDWGTLPLLNVDRLLLLSDGLQLPDGKGDGEIWMETARYAFTYGLEALRDRVHQMEEEDSDCLKYPRFKKADDKSGVLISL</sequence>
<dbReference type="InterPro" id="IPR036457">
    <property type="entry name" value="PPM-type-like_dom_sf"/>
</dbReference>
<dbReference type="SUPFAM" id="SSF81606">
    <property type="entry name" value="PP2C-like"/>
    <property type="match status" value="1"/>
</dbReference>
<keyword evidence="2" id="KW-1185">Reference proteome</keyword>
<dbReference type="Proteomes" id="UP001236652">
    <property type="component" value="Chromosome"/>
</dbReference>
<dbReference type="Gene3D" id="3.60.40.10">
    <property type="entry name" value="PPM-type phosphatase domain"/>
    <property type="match status" value="1"/>
</dbReference>
<proteinExistence type="predicted"/>
<reference evidence="1 2" key="1">
    <citation type="submission" date="2023-05" db="EMBL/GenBank/DDBJ databases">
        <title>Comparative genomics reveals the evidence of polycyclic aromatic hydrocarbons degradation in moderately halophilic genus Pontibacillus.</title>
        <authorList>
            <person name="Yang H."/>
            <person name="Qian Z."/>
        </authorList>
    </citation>
    <scope>NUCLEOTIDE SEQUENCE [LARGE SCALE GENOMIC DNA]</scope>
    <source>
        <strain evidence="2">HN14</strain>
    </source>
</reference>
<evidence type="ECO:0000313" key="2">
    <source>
        <dbReference type="Proteomes" id="UP001236652"/>
    </source>
</evidence>
<gene>
    <name evidence="1" type="ORF">QNI29_19210</name>
</gene>